<sequence>MTAGDRAPEGRTGRGALSTRLIREARAMLREQGHPQFNLRELAARAGITAGAMYYHFESKTELLAALAAVGFRDLSHRLESAALAVPVSERLRVWAREYARFAQAEPALMTLMFLPEIGHAEDVVAARQGMVDQLRRVVEEMLTVYHRDRARLGEVTLAIWAAAHGGAALDLATSATAPMIEEVINGLEAVFNPTYES</sequence>
<keyword evidence="2 4" id="KW-0238">DNA-binding</keyword>
<accession>A0ABV7IRL4</accession>
<dbReference type="SUPFAM" id="SSF48498">
    <property type="entry name" value="Tetracyclin repressor-like, C-terminal domain"/>
    <property type="match status" value="1"/>
</dbReference>
<keyword evidence="7" id="KW-1185">Reference proteome</keyword>
<dbReference type="Proteomes" id="UP001595604">
    <property type="component" value="Unassembled WGS sequence"/>
</dbReference>
<dbReference type="Pfam" id="PF00440">
    <property type="entry name" value="TetR_N"/>
    <property type="match status" value="1"/>
</dbReference>
<evidence type="ECO:0000313" key="6">
    <source>
        <dbReference type="EMBL" id="MFC3172827.1"/>
    </source>
</evidence>
<evidence type="ECO:0000256" key="4">
    <source>
        <dbReference type="PROSITE-ProRule" id="PRU00335"/>
    </source>
</evidence>
<dbReference type="PROSITE" id="PS50977">
    <property type="entry name" value="HTH_TETR_2"/>
    <property type="match status" value="1"/>
</dbReference>
<dbReference type="PANTHER" id="PTHR30055:SF234">
    <property type="entry name" value="HTH-TYPE TRANSCRIPTIONAL REGULATOR BETI"/>
    <property type="match status" value="1"/>
</dbReference>
<gene>
    <name evidence="6" type="ORF">ACFOD9_01030</name>
</gene>
<comment type="caution">
    <text evidence="6">The sequence shown here is derived from an EMBL/GenBank/DDBJ whole genome shotgun (WGS) entry which is preliminary data.</text>
</comment>
<dbReference type="InterPro" id="IPR036271">
    <property type="entry name" value="Tet_transcr_reg_TetR-rel_C_sf"/>
</dbReference>
<dbReference type="Pfam" id="PF13305">
    <property type="entry name" value="TetR_C_33"/>
    <property type="match status" value="1"/>
</dbReference>
<dbReference type="InterPro" id="IPR001647">
    <property type="entry name" value="HTH_TetR"/>
</dbReference>
<evidence type="ECO:0000259" key="5">
    <source>
        <dbReference type="PROSITE" id="PS50977"/>
    </source>
</evidence>
<protein>
    <submittedName>
        <fullName evidence="6">TetR/AcrR family transcriptional regulator</fullName>
    </submittedName>
</protein>
<dbReference type="EMBL" id="JBHRTQ010000001">
    <property type="protein sequence ID" value="MFC3172827.1"/>
    <property type="molecule type" value="Genomic_DNA"/>
</dbReference>
<reference evidence="7" key="1">
    <citation type="journal article" date="2019" name="Int. J. Syst. Evol. Microbiol.">
        <title>The Global Catalogue of Microorganisms (GCM) 10K type strain sequencing project: providing services to taxonomists for standard genome sequencing and annotation.</title>
        <authorList>
            <consortium name="The Broad Institute Genomics Platform"/>
            <consortium name="The Broad Institute Genome Sequencing Center for Infectious Disease"/>
            <person name="Wu L."/>
            <person name="Ma J."/>
        </authorList>
    </citation>
    <scope>NUCLEOTIDE SEQUENCE [LARGE SCALE GENOMIC DNA]</scope>
    <source>
        <strain evidence="7">KCTC 42984</strain>
    </source>
</reference>
<evidence type="ECO:0000256" key="3">
    <source>
        <dbReference type="ARBA" id="ARBA00023163"/>
    </source>
</evidence>
<dbReference type="InterPro" id="IPR025996">
    <property type="entry name" value="MT1864/Rv1816-like_C"/>
</dbReference>
<dbReference type="PANTHER" id="PTHR30055">
    <property type="entry name" value="HTH-TYPE TRANSCRIPTIONAL REGULATOR RUTR"/>
    <property type="match status" value="1"/>
</dbReference>
<dbReference type="SUPFAM" id="SSF46689">
    <property type="entry name" value="Homeodomain-like"/>
    <property type="match status" value="1"/>
</dbReference>
<evidence type="ECO:0000256" key="1">
    <source>
        <dbReference type="ARBA" id="ARBA00023015"/>
    </source>
</evidence>
<proteinExistence type="predicted"/>
<dbReference type="PRINTS" id="PR00455">
    <property type="entry name" value="HTHTETR"/>
</dbReference>
<evidence type="ECO:0000256" key="2">
    <source>
        <dbReference type="ARBA" id="ARBA00023125"/>
    </source>
</evidence>
<feature type="domain" description="HTH tetR-type" evidence="5">
    <location>
        <begin position="15"/>
        <end position="75"/>
    </location>
</feature>
<dbReference type="Gene3D" id="1.10.357.10">
    <property type="entry name" value="Tetracycline Repressor, domain 2"/>
    <property type="match status" value="1"/>
</dbReference>
<keyword evidence="1" id="KW-0805">Transcription regulation</keyword>
<dbReference type="InterPro" id="IPR009057">
    <property type="entry name" value="Homeodomain-like_sf"/>
</dbReference>
<feature type="DNA-binding region" description="H-T-H motif" evidence="4">
    <location>
        <begin position="38"/>
        <end position="57"/>
    </location>
</feature>
<dbReference type="RefSeq" id="WP_379508222.1">
    <property type="nucleotide sequence ID" value="NZ_JBHRTQ010000001.1"/>
</dbReference>
<dbReference type="InterPro" id="IPR050109">
    <property type="entry name" value="HTH-type_TetR-like_transc_reg"/>
</dbReference>
<keyword evidence="3" id="KW-0804">Transcription</keyword>
<name>A0ABV7IRL4_9SPHN</name>
<organism evidence="6 7">
    <name type="scientific">Novosphingobium bradum</name>
    <dbReference type="NCBI Taxonomy" id="1737444"/>
    <lineage>
        <taxon>Bacteria</taxon>
        <taxon>Pseudomonadati</taxon>
        <taxon>Pseudomonadota</taxon>
        <taxon>Alphaproteobacteria</taxon>
        <taxon>Sphingomonadales</taxon>
        <taxon>Sphingomonadaceae</taxon>
        <taxon>Novosphingobium</taxon>
    </lineage>
</organism>
<evidence type="ECO:0000313" key="7">
    <source>
        <dbReference type="Proteomes" id="UP001595604"/>
    </source>
</evidence>